<dbReference type="PANTHER" id="PTHR30329:SF21">
    <property type="entry name" value="LIPOPROTEIN YIAD-RELATED"/>
    <property type="match status" value="1"/>
</dbReference>
<feature type="domain" description="OmpA-like" evidence="6">
    <location>
        <begin position="240"/>
        <end position="359"/>
    </location>
</feature>
<evidence type="ECO:0000256" key="3">
    <source>
        <dbReference type="ARBA" id="ARBA00023237"/>
    </source>
</evidence>
<feature type="region of interest" description="Disordered" evidence="5">
    <location>
        <begin position="51"/>
        <end position="70"/>
    </location>
</feature>
<keyword evidence="2 4" id="KW-0472">Membrane</keyword>
<dbReference type="PROSITE" id="PS51123">
    <property type="entry name" value="OMPA_2"/>
    <property type="match status" value="1"/>
</dbReference>
<feature type="compositionally biased region" description="Basic and acidic residues" evidence="5">
    <location>
        <begin position="289"/>
        <end position="308"/>
    </location>
</feature>
<evidence type="ECO:0000313" key="8">
    <source>
        <dbReference type="Proteomes" id="UP000007814"/>
    </source>
</evidence>
<dbReference type="SUPFAM" id="SSF103088">
    <property type="entry name" value="OmpA-like"/>
    <property type="match status" value="1"/>
</dbReference>
<organism evidence="7 8">
    <name type="scientific">Actinomyces naeslundii (strain ATCC 12104 / DSM 43013 / CCUG 2238 / JCM 8349 / NCTC 10301 / Howell 279)</name>
    <dbReference type="NCBI Taxonomy" id="1115803"/>
    <lineage>
        <taxon>Bacteria</taxon>
        <taxon>Bacillati</taxon>
        <taxon>Actinomycetota</taxon>
        <taxon>Actinomycetes</taxon>
        <taxon>Actinomycetales</taxon>
        <taxon>Actinomycetaceae</taxon>
        <taxon>Actinomyces</taxon>
    </lineage>
</organism>
<dbReference type="PROSITE" id="PS51318">
    <property type="entry name" value="TAT"/>
    <property type="match status" value="1"/>
</dbReference>
<proteinExistence type="predicted"/>
<dbReference type="Pfam" id="PF00691">
    <property type="entry name" value="OmpA"/>
    <property type="match status" value="1"/>
</dbReference>
<evidence type="ECO:0000256" key="4">
    <source>
        <dbReference type="PROSITE-ProRule" id="PRU00473"/>
    </source>
</evidence>
<dbReference type="InterPro" id="IPR050330">
    <property type="entry name" value="Bact_OuterMem_StrucFunc"/>
</dbReference>
<dbReference type="PRINTS" id="PR01021">
    <property type="entry name" value="OMPADOMAIN"/>
</dbReference>
<dbReference type="EMBL" id="ALJK01000019">
    <property type="protein sequence ID" value="EJN86071.1"/>
    <property type="molecule type" value="Genomic_DNA"/>
</dbReference>
<dbReference type="InterPro" id="IPR036737">
    <property type="entry name" value="OmpA-like_sf"/>
</dbReference>
<sequence>MRRKVPDMPSSTLLSPDSCARLTRRGVLALPALAGAGAVLAGCGVLTKGGSSSGKSSGAASPRAAATATGPHGGVMLEAEWQGAPLSVEVGPAAVNGKHAVVRLVLSTTSKKNVGLSQPFGSAYHPGTMVAIRMLSLDKGLVYRELDEEVRHLYDGVEKDKPLEVFPVFHAPPEDVGVVDLLLPYVGIATGVPVLKDTETDFSVKDVVSKAKLDESEAGPFKIETMSLAADDSSDTKQDEKSTTVTVAGDVTFATDSDQLSAQADSVLASVVEQIKKYPSGGDLTITGHTDDVADDAHNQDLSERRARAVSDRLKKLTDLSKWKESVSGKGESSPRVPNDTDERRQINRRVEITLTPSKPSEASAPPSASAAPSSTAMPKATGPVGKGAEGVDVKIDGKTVHMVIDHVVRAGNYLVGTVVVTSSDKVSMPVAPFSLPGRMMEMRGLSGVFGVSGITILSGGVRHLEADYAYSDGSRYPLANSFVYDLDPEASQSLPVVWPDVGEDSITIDMPAGEYLYTRERVVARLTDIPVVNA</sequence>
<evidence type="ECO:0000256" key="5">
    <source>
        <dbReference type="SAM" id="MobiDB-lite"/>
    </source>
</evidence>
<dbReference type="Proteomes" id="UP000007814">
    <property type="component" value="Unassembled WGS sequence"/>
</dbReference>
<dbReference type="PANTHER" id="PTHR30329">
    <property type="entry name" value="STATOR ELEMENT OF FLAGELLAR MOTOR COMPLEX"/>
    <property type="match status" value="1"/>
</dbReference>
<gene>
    <name evidence="7" type="ORF">HMPREF1129_2172</name>
</gene>
<evidence type="ECO:0000256" key="2">
    <source>
        <dbReference type="ARBA" id="ARBA00023136"/>
    </source>
</evidence>
<keyword evidence="3" id="KW-0998">Cell outer membrane</keyword>
<dbReference type="InterPro" id="IPR006311">
    <property type="entry name" value="TAT_signal"/>
</dbReference>
<reference evidence="7 8" key="1">
    <citation type="submission" date="2012-07" db="EMBL/GenBank/DDBJ databases">
        <authorList>
            <person name="Durkin A.S."/>
            <person name="McCorrison J."/>
            <person name="Torralba M."/>
            <person name="Gillis M."/>
            <person name="Methe B."/>
            <person name="Sutton G."/>
            <person name="Nelson K.E."/>
        </authorList>
    </citation>
    <scope>NUCLEOTIDE SEQUENCE [LARGE SCALE GENOMIC DNA]</scope>
    <source>
        <strain evidence="8">ATCC 12104 / DSM 43013 / CCUG 2238 / JCM 8349 / NCTC 10301 / Howell 279</strain>
    </source>
</reference>
<feature type="compositionally biased region" description="Low complexity" evidence="5">
    <location>
        <begin position="356"/>
        <end position="382"/>
    </location>
</feature>
<comment type="caution">
    <text evidence="7">The sequence shown here is derived from an EMBL/GenBank/DDBJ whole genome shotgun (WGS) entry which is preliminary data.</text>
</comment>
<dbReference type="CDD" id="cd07185">
    <property type="entry name" value="OmpA_C-like"/>
    <property type="match status" value="1"/>
</dbReference>
<dbReference type="Gene3D" id="3.30.1330.60">
    <property type="entry name" value="OmpA-like domain"/>
    <property type="match status" value="1"/>
</dbReference>
<accession>J3JLC9</accession>
<feature type="region of interest" description="Disordered" evidence="5">
    <location>
        <begin position="279"/>
        <end position="308"/>
    </location>
</feature>
<comment type="subcellular location">
    <subcellularLocation>
        <location evidence="1">Cell outer membrane</location>
    </subcellularLocation>
</comment>
<name>J3JLC9_ACTNH</name>
<dbReference type="AlphaFoldDB" id="J3JLC9"/>
<dbReference type="PATRIC" id="fig|1115803.3.peg.217"/>
<feature type="region of interest" description="Disordered" evidence="5">
    <location>
        <begin position="322"/>
        <end position="389"/>
    </location>
</feature>
<evidence type="ECO:0000313" key="7">
    <source>
        <dbReference type="EMBL" id="EJN86071.1"/>
    </source>
</evidence>
<evidence type="ECO:0000256" key="1">
    <source>
        <dbReference type="ARBA" id="ARBA00004442"/>
    </source>
</evidence>
<evidence type="ECO:0000259" key="6">
    <source>
        <dbReference type="PROSITE" id="PS51123"/>
    </source>
</evidence>
<dbReference type="eggNOG" id="COG2885">
    <property type="taxonomic scope" value="Bacteria"/>
</dbReference>
<dbReference type="InterPro" id="IPR006665">
    <property type="entry name" value="OmpA-like"/>
</dbReference>
<dbReference type="GO" id="GO:0009279">
    <property type="term" value="C:cell outer membrane"/>
    <property type="evidence" value="ECO:0007669"/>
    <property type="project" value="UniProtKB-SubCell"/>
</dbReference>
<feature type="compositionally biased region" description="Basic and acidic residues" evidence="5">
    <location>
        <begin position="339"/>
        <end position="352"/>
    </location>
</feature>
<protein>
    <submittedName>
        <fullName evidence="7">OmpA family protein</fullName>
    </submittedName>
</protein>
<dbReference type="InterPro" id="IPR006664">
    <property type="entry name" value="OMP_bac"/>
</dbReference>